<dbReference type="EMBL" id="CP089977">
    <property type="protein sequence ID" value="UXZ05763.1"/>
    <property type="molecule type" value="Genomic_DNA"/>
</dbReference>
<accession>A0ABY6F6P1</accession>
<evidence type="ECO:0000313" key="3">
    <source>
        <dbReference type="Proteomes" id="UP001063782"/>
    </source>
</evidence>
<protein>
    <submittedName>
        <fullName evidence="2">WG repeat-containing protein</fullName>
    </submittedName>
</protein>
<sequence length="605" mass="69936">MLKFLLSSCLLFANIAFANSVFFEIFDKKDDQEVVGIITANGKTIIPTKYQHIIQNNDDIDGNKDRKWVGIYENDNKEYTDYYTLDGQFLKSQASTIPYSEYELPNLMLDYPDINDKEKLAKVNSEIEQKINQLSEEDREYSYKTNVIINSYLSLINRKTGKQTPLTDKKIAKLSRFQNVGERELGVIGARDENGKWGFIDDDANWVIPPQFNDLNDDHRSFAKPLPNHILSIYQFYKKIDDNYERCWSFVFKDGSTAGEFDFFKGFEKHSKYGNIGFAEPCGAYLSDHNGIINDKGEWLITPQKGRQLLSLPDEQDFVAIQNVAIDEQYNDKHIDKIGFMDMSESIKIPVKFYFPNSREMNFDSNNAQVAFTNELMAVSEEKNSPYYGFIDRTGDWVIEPNLITNNSNSYNFDNHGFSYTFLPNNEHQAKEYEIAKSQFGLSDFLFPNSLSGRRVIDKTGKELFKDLAGDFYNFNDKGYAVFISHKNKNLQGVVDKNGHFVIPPQYDNLDLADNVIIATLEKSNKEEIKHMGLLDYQGNVILPFEYQTITDYTFMLDDNAVFVVRHHNGKYGILDKFGNWLLPLQDKNLRIFDEGIWFKTIGFN</sequence>
<reference evidence="2" key="1">
    <citation type="submission" date="2021-12" db="EMBL/GenBank/DDBJ databases">
        <title>taxonomy of Moraxella sp. ZY201224.</title>
        <authorList>
            <person name="Li F."/>
        </authorList>
    </citation>
    <scope>NUCLEOTIDE SEQUENCE</scope>
    <source>
        <strain evidence="2">ZY201224</strain>
    </source>
</reference>
<dbReference type="Proteomes" id="UP001063782">
    <property type="component" value="Chromosome"/>
</dbReference>
<name>A0ABY6F6P1_9GAMM</name>
<keyword evidence="3" id="KW-1185">Reference proteome</keyword>
<evidence type="ECO:0000313" key="2">
    <source>
        <dbReference type="EMBL" id="UXZ05763.1"/>
    </source>
</evidence>
<dbReference type="PANTHER" id="PTHR37841:SF1">
    <property type="entry name" value="DUF3298 DOMAIN-CONTAINING PROTEIN"/>
    <property type="match status" value="1"/>
</dbReference>
<dbReference type="PANTHER" id="PTHR37841">
    <property type="entry name" value="GLR2918 PROTEIN"/>
    <property type="match status" value="1"/>
</dbReference>
<dbReference type="InterPro" id="IPR032774">
    <property type="entry name" value="WG_beta_rep"/>
</dbReference>
<feature type="chain" id="PRO_5045779405" evidence="1">
    <location>
        <begin position="19"/>
        <end position="605"/>
    </location>
</feature>
<feature type="signal peptide" evidence="1">
    <location>
        <begin position="1"/>
        <end position="18"/>
    </location>
</feature>
<dbReference type="RefSeq" id="WP_263077282.1">
    <property type="nucleotide sequence ID" value="NZ_CP089977.1"/>
</dbReference>
<proteinExistence type="predicted"/>
<gene>
    <name evidence="2" type="ORF">LU297_04870</name>
</gene>
<organism evidence="2 3">
    <name type="scientific">Moraxella nasicaprae</name>
    <dbReference type="NCBI Taxonomy" id="2904122"/>
    <lineage>
        <taxon>Bacteria</taxon>
        <taxon>Pseudomonadati</taxon>
        <taxon>Pseudomonadota</taxon>
        <taxon>Gammaproteobacteria</taxon>
        <taxon>Moraxellales</taxon>
        <taxon>Moraxellaceae</taxon>
        <taxon>Moraxella</taxon>
    </lineage>
</organism>
<keyword evidence="1" id="KW-0732">Signal</keyword>
<dbReference type="Pfam" id="PF14903">
    <property type="entry name" value="WG_beta_rep"/>
    <property type="match status" value="4"/>
</dbReference>
<evidence type="ECO:0000256" key="1">
    <source>
        <dbReference type="SAM" id="SignalP"/>
    </source>
</evidence>